<feature type="region of interest" description="Disordered" evidence="1">
    <location>
        <begin position="1"/>
        <end position="134"/>
    </location>
</feature>
<feature type="compositionally biased region" description="Polar residues" evidence="1">
    <location>
        <begin position="34"/>
        <end position="46"/>
    </location>
</feature>
<dbReference type="Proteomes" id="UP001341840">
    <property type="component" value="Unassembled WGS sequence"/>
</dbReference>
<evidence type="ECO:0000313" key="2">
    <source>
        <dbReference type="EMBL" id="MED6209211.1"/>
    </source>
</evidence>
<reference evidence="2 3" key="1">
    <citation type="journal article" date="2023" name="Plants (Basel)">
        <title>Bridging the Gap: Combining Genomics and Transcriptomics Approaches to Understand Stylosanthes scabra, an Orphan Legume from the Brazilian Caatinga.</title>
        <authorList>
            <person name="Ferreira-Neto J.R.C."/>
            <person name="da Silva M.D."/>
            <person name="Binneck E."/>
            <person name="de Melo N.F."/>
            <person name="da Silva R.H."/>
            <person name="de Melo A.L.T.M."/>
            <person name="Pandolfi V."/>
            <person name="Bustamante F.O."/>
            <person name="Brasileiro-Vidal A.C."/>
            <person name="Benko-Iseppon A.M."/>
        </authorList>
    </citation>
    <scope>NUCLEOTIDE SEQUENCE [LARGE SCALE GENOMIC DNA]</scope>
    <source>
        <tissue evidence="2">Leaves</tissue>
    </source>
</reference>
<keyword evidence="3" id="KW-1185">Reference proteome</keyword>
<dbReference type="EMBL" id="JASCZI010242037">
    <property type="protein sequence ID" value="MED6209211.1"/>
    <property type="molecule type" value="Genomic_DNA"/>
</dbReference>
<feature type="region of interest" description="Disordered" evidence="1">
    <location>
        <begin position="167"/>
        <end position="206"/>
    </location>
</feature>
<protein>
    <submittedName>
        <fullName evidence="2">Uncharacterized protein</fullName>
    </submittedName>
</protein>
<accession>A0ABU6YH14</accession>
<feature type="region of interest" description="Disordered" evidence="1">
    <location>
        <begin position="313"/>
        <end position="352"/>
    </location>
</feature>
<organism evidence="2 3">
    <name type="scientific">Stylosanthes scabra</name>
    <dbReference type="NCBI Taxonomy" id="79078"/>
    <lineage>
        <taxon>Eukaryota</taxon>
        <taxon>Viridiplantae</taxon>
        <taxon>Streptophyta</taxon>
        <taxon>Embryophyta</taxon>
        <taxon>Tracheophyta</taxon>
        <taxon>Spermatophyta</taxon>
        <taxon>Magnoliopsida</taxon>
        <taxon>eudicotyledons</taxon>
        <taxon>Gunneridae</taxon>
        <taxon>Pentapetalae</taxon>
        <taxon>rosids</taxon>
        <taxon>fabids</taxon>
        <taxon>Fabales</taxon>
        <taxon>Fabaceae</taxon>
        <taxon>Papilionoideae</taxon>
        <taxon>50 kb inversion clade</taxon>
        <taxon>dalbergioids sensu lato</taxon>
        <taxon>Dalbergieae</taxon>
        <taxon>Pterocarpus clade</taxon>
        <taxon>Stylosanthes</taxon>
    </lineage>
</organism>
<evidence type="ECO:0000313" key="3">
    <source>
        <dbReference type="Proteomes" id="UP001341840"/>
    </source>
</evidence>
<gene>
    <name evidence="2" type="ORF">PIB30_052522</name>
</gene>
<feature type="compositionally biased region" description="Polar residues" evidence="1">
    <location>
        <begin position="102"/>
        <end position="119"/>
    </location>
</feature>
<comment type="caution">
    <text evidence="2">The sequence shown here is derived from an EMBL/GenBank/DDBJ whole genome shotgun (WGS) entry which is preliminary data.</text>
</comment>
<feature type="region of interest" description="Disordered" evidence="1">
    <location>
        <begin position="230"/>
        <end position="258"/>
    </location>
</feature>
<evidence type="ECO:0000256" key="1">
    <source>
        <dbReference type="SAM" id="MobiDB-lite"/>
    </source>
</evidence>
<name>A0ABU6YH14_9FABA</name>
<sequence>MAQYGYMYKSASSYSTVREESRGSSIKPFVPFVPNSNYNPSTNSDGYATKKKVVPVASRPDYDDDYDDGYKKHSSPTPGEWNHRQRSPTRAAPQKVNDFLTKVQNEASRPQGSGLSGSNDWRHSPRPTSYNGPNAYSYANGGDYAGNKDVSKPIANYGYAAPNGYGDYNNKERHRPSSSPDRNGKYAGYGGDYDNNEGHRSFESPKYGGYNGGNVYDDYGNRNKEGLKPIRGSEGYGGGNNGYGNYNNREGPRLFGSSPKSVNYGDDYTNKERHKPVGVSWTAAPRKGTQLSEPTSNMDRALELLKEAARVSSNDLSNKGGHNKGASPTVLPYENRDDYQPRLGGADKSAPGNSWAAALVKEPKSKFDKGMELVKEAEKLKNIVTTPSIDRRDPTNQFANLNISSRPKTPPKHSTFVGREVDYNRRGYGNAPIINSRAAEEIYGGKRI</sequence>
<proteinExistence type="predicted"/>